<dbReference type="EMBL" id="CP006644">
    <property type="protein sequence ID" value="AHE57264.1"/>
    <property type="molecule type" value="Genomic_DNA"/>
</dbReference>
<evidence type="ECO:0000256" key="4">
    <source>
        <dbReference type="ARBA" id="ARBA00022989"/>
    </source>
</evidence>
<name>W0AH75_9SPHN</name>
<keyword evidence="8" id="KW-1185">Reference proteome</keyword>
<dbReference type="GO" id="GO:0005886">
    <property type="term" value="C:plasma membrane"/>
    <property type="evidence" value="ECO:0007669"/>
    <property type="project" value="UniProtKB-SubCell"/>
</dbReference>
<dbReference type="AlphaFoldDB" id="W0AH75"/>
<dbReference type="PROSITE" id="PS50895">
    <property type="entry name" value="SURF1"/>
    <property type="match status" value="1"/>
</dbReference>
<evidence type="ECO:0000256" key="6">
    <source>
        <dbReference type="RuleBase" id="RU363076"/>
    </source>
</evidence>
<dbReference type="KEGG" id="ssan:NX02_28410"/>
<dbReference type="Proteomes" id="UP000018851">
    <property type="component" value="Chromosome"/>
</dbReference>
<keyword evidence="3 6" id="KW-0812">Transmembrane</keyword>
<organism evidence="7 8">
    <name type="scientific">Sphingomonas sanxanigenens DSM 19645 = NX02</name>
    <dbReference type="NCBI Taxonomy" id="1123269"/>
    <lineage>
        <taxon>Bacteria</taxon>
        <taxon>Pseudomonadati</taxon>
        <taxon>Pseudomonadota</taxon>
        <taxon>Alphaproteobacteria</taxon>
        <taxon>Sphingomonadales</taxon>
        <taxon>Sphingomonadaceae</taxon>
        <taxon>Sphingomonas</taxon>
    </lineage>
</organism>
<comment type="similarity">
    <text evidence="2 6">Belongs to the SURF1 family.</text>
</comment>
<comment type="subcellular location">
    <subcellularLocation>
        <location evidence="6">Cell membrane</location>
        <topology evidence="6">Multi-pass membrane protein</topology>
    </subcellularLocation>
    <subcellularLocation>
        <location evidence="1">Membrane</location>
    </subcellularLocation>
</comment>
<dbReference type="OrthoDB" id="6079986at2"/>
<protein>
    <recommendedName>
        <fullName evidence="6">SURF1-like protein</fullName>
    </recommendedName>
</protein>
<accession>W0AH75</accession>
<evidence type="ECO:0000256" key="5">
    <source>
        <dbReference type="ARBA" id="ARBA00023136"/>
    </source>
</evidence>
<evidence type="ECO:0000256" key="2">
    <source>
        <dbReference type="ARBA" id="ARBA00007165"/>
    </source>
</evidence>
<dbReference type="CDD" id="cd06662">
    <property type="entry name" value="SURF1"/>
    <property type="match status" value="1"/>
</dbReference>
<evidence type="ECO:0000313" key="7">
    <source>
        <dbReference type="EMBL" id="AHE57264.1"/>
    </source>
</evidence>
<dbReference type="HOGENOM" id="CLU_047737_4_1_5"/>
<dbReference type="InterPro" id="IPR002994">
    <property type="entry name" value="Surf1/Shy1"/>
</dbReference>
<dbReference type="PANTHER" id="PTHR23427:SF2">
    <property type="entry name" value="SURFEIT LOCUS PROTEIN 1"/>
    <property type="match status" value="1"/>
</dbReference>
<evidence type="ECO:0000256" key="3">
    <source>
        <dbReference type="ARBA" id="ARBA00022692"/>
    </source>
</evidence>
<evidence type="ECO:0000313" key="8">
    <source>
        <dbReference type="Proteomes" id="UP000018851"/>
    </source>
</evidence>
<dbReference type="PANTHER" id="PTHR23427">
    <property type="entry name" value="SURFEIT LOCUS PROTEIN"/>
    <property type="match status" value="1"/>
</dbReference>
<comment type="caution">
    <text evidence="6">Lacks conserved residue(s) required for the propagation of feature annotation.</text>
</comment>
<gene>
    <name evidence="7" type="ORF">NX02_28410</name>
</gene>
<reference evidence="7 8" key="1">
    <citation type="submission" date="2013-07" db="EMBL/GenBank/DDBJ databases">
        <title>Completed genome of Sphingomonas sanxanigenens NX02.</title>
        <authorList>
            <person name="Ma T."/>
            <person name="Huang H."/>
            <person name="Wu M."/>
            <person name="Li X."/>
            <person name="Li G."/>
        </authorList>
    </citation>
    <scope>NUCLEOTIDE SEQUENCE [LARGE SCALE GENOMIC DNA]</scope>
    <source>
        <strain evidence="7 8">NX02</strain>
    </source>
</reference>
<proteinExistence type="inferred from homology"/>
<dbReference type="eggNOG" id="COG3346">
    <property type="taxonomic scope" value="Bacteria"/>
</dbReference>
<dbReference type="PATRIC" id="fig|1123269.5.peg.5579"/>
<evidence type="ECO:0000256" key="1">
    <source>
        <dbReference type="ARBA" id="ARBA00004370"/>
    </source>
</evidence>
<keyword evidence="6" id="KW-1003">Cell membrane</keyword>
<feature type="transmembrane region" description="Helical" evidence="6">
    <location>
        <begin position="203"/>
        <end position="224"/>
    </location>
</feature>
<dbReference type="Pfam" id="PF02104">
    <property type="entry name" value="SURF1"/>
    <property type="match status" value="1"/>
</dbReference>
<sequence length="235" mass="25250">MALAATMLLLVAAFVALGVWQIQRRAWKHRLIAAVESRVHGAPVPAPGRATWDRITADGDAYRRITATGRFRHDRETLVRATTGLGSGYWVMTPLQTAGGFSLIVNRGFVPPEKRDPASRAAGQVGGPVTVTGLLRVTEPGGGFLRANDPAADRWYGRDIAAIAAARGLKDAAPYFVDADAAPNPGGWPRGGLTVISFPDNHLPYALTWFGMALLSAWGAWWVLRDRERGAKGEG</sequence>
<keyword evidence="5 6" id="KW-0472">Membrane</keyword>
<dbReference type="STRING" id="1123269.NX02_28410"/>
<dbReference type="InterPro" id="IPR045214">
    <property type="entry name" value="Surf1/Surf4"/>
</dbReference>
<keyword evidence="4 6" id="KW-1133">Transmembrane helix</keyword>
<dbReference type="RefSeq" id="WP_025295355.1">
    <property type="nucleotide sequence ID" value="NZ_CP006644.1"/>
</dbReference>